<sequence>MFLNAKLETDRLIIRPYKIEDIDQTYAVVSEKDFYQYIPEEIPDREGVRKIIEWSITQNQKNTADKIYKFNLAIIHKEDGKIIGYCGLGPDDLGMGETEIYYGISSQYRKQGLALEAAKATLEYGFEVIGLKKIMAFADYRNLPSLKILENLGMKYHFRISHLQEELSDFEGQCYYSLTAEEYLKSL</sequence>
<dbReference type="InterPro" id="IPR016181">
    <property type="entry name" value="Acyl_CoA_acyltransferase"/>
</dbReference>
<dbReference type="InterPro" id="IPR000182">
    <property type="entry name" value="GNAT_dom"/>
</dbReference>
<organism evidence="2 3">
    <name type="scientific">Ureibacillus acetophenoni</name>
    <dbReference type="NCBI Taxonomy" id="614649"/>
    <lineage>
        <taxon>Bacteria</taxon>
        <taxon>Bacillati</taxon>
        <taxon>Bacillota</taxon>
        <taxon>Bacilli</taxon>
        <taxon>Bacillales</taxon>
        <taxon>Caryophanaceae</taxon>
        <taxon>Ureibacillus</taxon>
    </lineage>
</organism>
<feature type="domain" description="N-acetyltransferase" evidence="1">
    <location>
        <begin position="12"/>
        <end position="181"/>
    </location>
</feature>
<keyword evidence="3" id="KW-1185">Reference proteome</keyword>
<protein>
    <submittedName>
        <fullName evidence="2">Ribosomal-protein-alanine N-acetyltransferase</fullName>
    </submittedName>
</protein>
<accession>A0A285UNE3</accession>
<dbReference type="OrthoDB" id="275901at2"/>
<keyword evidence="2" id="KW-0808">Transferase</keyword>
<dbReference type="CDD" id="cd04301">
    <property type="entry name" value="NAT_SF"/>
    <property type="match status" value="1"/>
</dbReference>
<dbReference type="PANTHER" id="PTHR43792:SF1">
    <property type="entry name" value="N-ACETYLTRANSFERASE DOMAIN-CONTAINING PROTEIN"/>
    <property type="match status" value="1"/>
</dbReference>
<dbReference type="Gene3D" id="3.40.630.30">
    <property type="match status" value="1"/>
</dbReference>
<evidence type="ECO:0000313" key="3">
    <source>
        <dbReference type="Proteomes" id="UP000219252"/>
    </source>
</evidence>
<dbReference type="SUPFAM" id="SSF55729">
    <property type="entry name" value="Acyl-CoA N-acyltransferases (Nat)"/>
    <property type="match status" value="1"/>
</dbReference>
<dbReference type="EMBL" id="OBQC01000015">
    <property type="protein sequence ID" value="SOC43237.1"/>
    <property type="molecule type" value="Genomic_DNA"/>
</dbReference>
<dbReference type="RefSeq" id="WP_097150713.1">
    <property type="nucleotide sequence ID" value="NZ_OBQC01000015.1"/>
</dbReference>
<dbReference type="Pfam" id="PF13302">
    <property type="entry name" value="Acetyltransf_3"/>
    <property type="match status" value="1"/>
</dbReference>
<evidence type="ECO:0000259" key="1">
    <source>
        <dbReference type="PROSITE" id="PS51186"/>
    </source>
</evidence>
<gene>
    <name evidence="2" type="ORF">SAMN05877842_11536</name>
</gene>
<dbReference type="InterPro" id="IPR051531">
    <property type="entry name" value="N-acetyltransferase"/>
</dbReference>
<dbReference type="PROSITE" id="PS51186">
    <property type="entry name" value="GNAT"/>
    <property type="match status" value="1"/>
</dbReference>
<dbReference type="PANTHER" id="PTHR43792">
    <property type="entry name" value="GNAT FAMILY, PUTATIVE (AFU_ORTHOLOGUE AFUA_3G00765)-RELATED-RELATED"/>
    <property type="match status" value="1"/>
</dbReference>
<proteinExistence type="predicted"/>
<dbReference type="GO" id="GO:0016747">
    <property type="term" value="F:acyltransferase activity, transferring groups other than amino-acyl groups"/>
    <property type="evidence" value="ECO:0007669"/>
    <property type="project" value="InterPro"/>
</dbReference>
<dbReference type="AlphaFoldDB" id="A0A285UNE3"/>
<dbReference type="Proteomes" id="UP000219252">
    <property type="component" value="Unassembled WGS sequence"/>
</dbReference>
<name>A0A285UNE3_9BACL</name>
<reference evidence="3" key="1">
    <citation type="submission" date="2017-08" db="EMBL/GenBank/DDBJ databases">
        <authorList>
            <person name="Varghese N."/>
            <person name="Submissions S."/>
        </authorList>
    </citation>
    <scope>NUCLEOTIDE SEQUENCE [LARGE SCALE GENOMIC DNA]</scope>
    <source>
        <strain evidence="3">JC23</strain>
    </source>
</reference>
<evidence type="ECO:0000313" key="2">
    <source>
        <dbReference type="EMBL" id="SOC43237.1"/>
    </source>
</evidence>